<evidence type="ECO:0000313" key="5">
    <source>
        <dbReference type="WBParaSite" id="HPBE_0001531701-mRNA-1"/>
    </source>
</evidence>
<evidence type="ECO:0000313" key="4">
    <source>
        <dbReference type="Proteomes" id="UP000050761"/>
    </source>
</evidence>
<evidence type="ECO:0000256" key="2">
    <source>
        <dbReference type="PROSITE-ProRule" id="PRU00124"/>
    </source>
</evidence>
<gene>
    <name evidence="3" type="ORF">HPBE_LOCUS15316</name>
</gene>
<dbReference type="InterPro" id="IPR036055">
    <property type="entry name" value="LDL_receptor-like_sf"/>
</dbReference>
<dbReference type="Proteomes" id="UP000050761">
    <property type="component" value="Unassembled WGS sequence"/>
</dbReference>
<protein>
    <submittedName>
        <fullName evidence="5">Low-density lipoprotein receptor domain class A</fullName>
    </submittedName>
</protein>
<accession>A0A3P8E5I8</accession>
<dbReference type="EMBL" id="UZAH01028792">
    <property type="protein sequence ID" value="VDP02396.1"/>
    <property type="molecule type" value="Genomic_DNA"/>
</dbReference>
<organism evidence="4 5">
    <name type="scientific">Heligmosomoides polygyrus</name>
    <name type="common">Parasitic roundworm</name>
    <dbReference type="NCBI Taxonomy" id="6339"/>
    <lineage>
        <taxon>Eukaryota</taxon>
        <taxon>Metazoa</taxon>
        <taxon>Ecdysozoa</taxon>
        <taxon>Nematoda</taxon>
        <taxon>Chromadorea</taxon>
        <taxon>Rhabditida</taxon>
        <taxon>Rhabditina</taxon>
        <taxon>Rhabditomorpha</taxon>
        <taxon>Strongyloidea</taxon>
        <taxon>Heligmosomidae</taxon>
        <taxon>Heligmosomoides</taxon>
    </lineage>
</organism>
<evidence type="ECO:0000313" key="3">
    <source>
        <dbReference type="EMBL" id="VDP02396.1"/>
    </source>
</evidence>
<dbReference type="PROSITE" id="PS50068">
    <property type="entry name" value="LDLRA_2"/>
    <property type="match status" value="1"/>
</dbReference>
<sequence length="187" mass="21138">MKIWEQSMKACRGFDLLCSYPPERRVSSDAVRPPSEGCPKNERVCRSGHCLPVSQFCDRIVQCPDGDDEENCTSMFFFSVRIASLPYALREIQCILNSFDITHSSIEATKTVSSLHMRSAQCSRLKCRRTGYVRTVFGFETTRRFSEPSTVYNTLSSKPFFRSTIHGESGLGASEIQRLGLAVNMRL</sequence>
<feature type="disulfide bond" evidence="2">
    <location>
        <begin position="45"/>
        <end position="63"/>
    </location>
</feature>
<dbReference type="Pfam" id="PF00057">
    <property type="entry name" value="Ldl_recept_a"/>
    <property type="match status" value="1"/>
</dbReference>
<keyword evidence="4" id="KW-1185">Reference proteome</keyword>
<dbReference type="SUPFAM" id="SSF57424">
    <property type="entry name" value="LDL receptor-like module"/>
    <property type="match status" value="1"/>
</dbReference>
<feature type="disulfide bond" evidence="2">
    <location>
        <begin position="38"/>
        <end position="50"/>
    </location>
</feature>
<dbReference type="AlphaFoldDB" id="A0A183G228"/>
<dbReference type="InterPro" id="IPR002172">
    <property type="entry name" value="LDrepeatLR_classA_rpt"/>
</dbReference>
<reference evidence="3 4" key="1">
    <citation type="submission" date="2018-11" db="EMBL/GenBank/DDBJ databases">
        <authorList>
            <consortium name="Pathogen Informatics"/>
        </authorList>
    </citation>
    <scope>NUCLEOTIDE SEQUENCE [LARGE SCALE GENOMIC DNA]</scope>
</reference>
<dbReference type="Gene3D" id="4.10.400.10">
    <property type="entry name" value="Low-density Lipoprotein Receptor"/>
    <property type="match status" value="1"/>
</dbReference>
<dbReference type="OrthoDB" id="9990982at2759"/>
<dbReference type="CDD" id="cd00112">
    <property type="entry name" value="LDLa"/>
    <property type="match status" value="1"/>
</dbReference>
<evidence type="ECO:0000256" key="1">
    <source>
        <dbReference type="ARBA" id="ARBA00023157"/>
    </source>
</evidence>
<accession>A0A183G228</accession>
<dbReference type="PROSITE" id="PS01209">
    <property type="entry name" value="LDLRA_1"/>
    <property type="match status" value="1"/>
</dbReference>
<dbReference type="SMART" id="SM00192">
    <property type="entry name" value="LDLa"/>
    <property type="match status" value="1"/>
</dbReference>
<proteinExistence type="predicted"/>
<reference evidence="5" key="2">
    <citation type="submission" date="2019-09" db="UniProtKB">
        <authorList>
            <consortium name="WormBaseParasite"/>
        </authorList>
    </citation>
    <scope>IDENTIFICATION</scope>
</reference>
<name>A0A183G228_HELPZ</name>
<dbReference type="WBParaSite" id="HPBE_0001531701-mRNA-1">
    <property type="protein sequence ID" value="HPBE_0001531701-mRNA-1"/>
    <property type="gene ID" value="HPBE_0001531701"/>
</dbReference>
<feature type="disulfide bond" evidence="2">
    <location>
        <begin position="57"/>
        <end position="72"/>
    </location>
</feature>
<keyword evidence="1 2" id="KW-1015">Disulfide bond</keyword>
<dbReference type="InterPro" id="IPR023415">
    <property type="entry name" value="LDLR_class-A_CS"/>
</dbReference>